<evidence type="ECO:0000313" key="1">
    <source>
        <dbReference type="EMBL" id="KAI7961459.1"/>
    </source>
</evidence>
<sequence length="154" mass="17474">MTKKLNASGLQKLNASDKKEYYNPTNPVHQFKLVVTSAPSFNCCCTDFFADVCYENPEEYNADDGIIVMPVDLSGVDKLENDHYPDAKDLLTCPRWFSDTIFCLKTEMELNWPESHAQNIWGTFSFLEAAIEAYDSAWLEDPTNDLEETIAARA</sequence>
<reference evidence="1 2" key="3">
    <citation type="journal article" date="2022" name="Microbiol. Spectr.">
        <title>Folding features and dynamics of 3D genome architecture in plant fungal pathogens.</title>
        <authorList>
            <person name="Xia C."/>
        </authorList>
    </citation>
    <scope>NUCLEOTIDE SEQUENCE [LARGE SCALE GENOMIC DNA]</scope>
    <source>
        <strain evidence="1 2">93-210</strain>
    </source>
</reference>
<gene>
    <name evidence="1" type="ORF">MJO28_001948</name>
</gene>
<dbReference type="Proteomes" id="UP001060170">
    <property type="component" value="Chromosome 2"/>
</dbReference>
<name>A0ACC0EXF3_9BASI</name>
<protein>
    <submittedName>
        <fullName evidence="1">Uncharacterized protein</fullName>
    </submittedName>
</protein>
<proteinExistence type="predicted"/>
<organism evidence="1 2">
    <name type="scientific">Puccinia striiformis f. sp. tritici</name>
    <dbReference type="NCBI Taxonomy" id="168172"/>
    <lineage>
        <taxon>Eukaryota</taxon>
        <taxon>Fungi</taxon>
        <taxon>Dikarya</taxon>
        <taxon>Basidiomycota</taxon>
        <taxon>Pucciniomycotina</taxon>
        <taxon>Pucciniomycetes</taxon>
        <taxon>Pucciniales</taxon>
        <taxon>Pucciniaceae</taxon>
        <taxon>Puccinia</taxon>
    </lineage>
</organism>
<feature type="non-terminal residue" evidence="1">
    <location>
        <position position="154"/>
    </location>
</feature>
<dbReference type="EMBL" id="CM045866">
    <property type="protein sequence ID" value="KAI7961459.1"/>
    <property type="molecule type" value="Genomic_DNA"/>
</dbReference>
<accession>A0ACC0EXF3</accession>
<keyword evidence="2" id="KW-1185">Reference proteome</keyword>
<reference evidence="2" key="1">
    <citation type="journal article" date="2018" name="BMC Genomics">
        <title>Genomic insights into host adaptation between the wheat stripe rust pathogen (Puccinia striiformis f. sp. tritici) and the barley stripe rust pathogen (Puccinia striiformis f. sp. hordei).</title>
        <authorList>
            <person name="Xia C."/>
            <person name="Wang M."/>
            <person name="Yin C."/>
            <person name="Cornejo O.E."/>
            <person name="Hulbert S.H."/>
            <person name="Chen X."/>
        </authorList>
    </citation>
    <scope>NUCLEOTIDE SEQUENCE [LARGE SCALE GENOMIC DNA]</scope>
    <source>
        <strain evidence="2">93-210</strain>
    </source>
</reference>
<reference evidence="2" key="2">
    <citation type="journal article" date="2018" name="Mol. Plant Microbe Interact.">
        <title>Genome sequence resources for the wheat stripe rust pathogen (Puccinia striiformis f. sp. tritici) and the barley stripe rust pathogen (Puccinia striiformis f. sp. hordei).</title>
        <authorList>
            <person name="Xia C."/>
            <person name="Wang M."/>
            <person name="Yin C."/>
            <person name="Cornejo O.E."/>
            <person name="Hulbert S.H."/>
            <person name="Chen X."/>
        </authorList>
    </citation>
    <scope>NUCLEOTIDE SEQUENCE [LARGE SCALE GENOMIC DNA]</scope>
    <source>
        <strain evidence="2">93-210</strain>
    </source>
</reference>
<comment type="caution">
    <text evidence="1">The sequence shown here is derived from an EMBL/GenBank/DDBJ whole genome shotgun (WGS) entry which is preliminary data.</text>
</comment>
<evidence type="ECO:0000313" key="2">
    <source>
        <dbReference type="Proteomes" id="UP001060170"/>
    </source>
</evidence>